<dbReference type="InterPro" id="IPR016032">
    <property type="entry name" value="Sig_transdc_resp-reg_C-effctor"/>
</dbReference>
<dbReference type="EMBL" id="PVEP01000001">
    <property type="protein sequence ID" value="PQV58350.1"/>
    <property type="molecule type" value="Genomic_DNA"/>
</dbReference>
<feature type="transmembrane region" description="Helical" evidence="1">
    <location>
        <begin position="53"/>
        <end position="73"/>
    </location>
</feature>
<sequence length="177" mass="18685">MMQQGGRLKGAVIIGLMLVQAACAAFFVVDVWFDYLDGSYGSALSRHLVAETLANVLLVGAIVFEAAYLRTILRQQAHTERVLTIASGAMRDAMTAYFDDWGLTPAEAAVAELAIKGKSISDIAATRGSAEGTIKTQLNSVYRKAGVSGRSQLVSILIEELLDGQIAAAPQPARAAG</sequence>
<evidence type="ECO:0000313" key="3">
    <source>
        <dbReference type="EMBL" id="PQV58350.1"/>
    </source>
</evidence>
<evidence type="ECO:0000313" key="4">
    <source>
        <dbReference type="Proteomes" id="UP000238338"/>
    </source>
</evidence>
<dbReference type="SUPFAM" id="SSF46894">
    <property type="entry name" value="C-terminal effector domain of the bipartite response regulators"/>
    <property type="match status" value="1"/>
</dbReference>
<dbReference type="GO" id="GO:0006355">
    <property type="term" value="P:regulation of DNA-templated transcription"/>
    <property type="evidence" value="ECO:0007669"/>
    <property type="project" value="InterPro"/>
</dbReference>
<organism evidence="3 4">
    <name type="scientific">Albidovulum denitrificans</name>
    <dbReference type="NCBI Taxonomy" id="404881"/>
    <lineage>
        <taxon>Bacteria</taxon>
        <taxon>Pseudomonadati</taxon>
        <taxon>Pseudomonadota</taxon>
        <taxon>Alphaproteobacteria</taxon>
        <taxon>Rhodobacterales</taxon>
        <taxon>Paracoccaceae</taxon>
        <taxon>Albidovulum</taxon>
    </lineage>
</organism>
<accession>A0A2S8SC46</accession>
<evidence type="ECO:0000259" key="2">
    <source>
        <dbReference type="PROSITE" id="PS50043"/>
    </source>
</evidence>
<keyword evidence="1" id="KW-0812">Transmembrane</keyword>
<reference evidence="3 4" key="1">
    <citation type="submission" date="2018-02" db="EMBL/GenBank/DDBJ databases">
        <title>Genomic Encyclopedia of Archaeal and Bacterial Type Strains, Phase II (KMG-II): from individual species to whole genera.</title>
        <authorList>
            <person name="Goeker M."/>
        </authorList>
    </citation>
    <scope>NUCLEOTIDE SEQUENCE [LARGE SCALE GENOMIC DNA]</scope>
    <source>
        <strain evidence="3 4">DSM 18921</strain>
    </source>
</reference>
<dbReference type="SMART" id="SM00421">
    <property type="entry name" value="HTH_LUXR"/>
    <property type="match status" value="1"/>
</dbReference>
<dbReference type="Proteomes" id="UP000238338">
    <property type="component" value="Unassembled WGS sequence"/>
</dbReference>
<dbReference type="InterPro" id="IPR036388">
    <property type="entry name" value="WH-like_DNA-bd_sf"/>
</dbReference>
<dbReference type="Pfam" id="PF00196">
    <property type="entry name" value="GerE"/>
    <property type="match status" value="1"/>
</dbReference>
<comment type="caution">
    <text evidence="3">The sequence shown here is derived from an EMBL/GenBank/DDBJ whole genome shotgun (WGS) entry which is preliminary data.</text>
</comment>
<keyword evidence="1" id="KW-1133">Transmembrane helix</keyword>
<dbReference type="OrthoDB" id="8277135at2"/>
<dbReference type="PROSITE" id="PS50043">
    <property type="entry name" value="HTH_LUXR_2"/>
    <property type="match status" value="1"/>
</dbReference>
<name>A0A2S8SC46_9RHOB</name>
<dbReference type="InterPro" id="IPR000792">
    <property type="entry name" value="Tscrpt_reg_LuxR_C"/>
</dbReference>
<protein>
    <submittedName>
        <fullName evidence="3">Regulatory LuxR family protein</fullName>
    </submittedName>
</protein>
<keyword evidence="4" id="KW-1185">Reference proteome</keyword>
<feature type="transmembrane region" description="Helical" evidence="1">
    <location>
        <begin position="12"/>
        <end position="33"/>
    </location>
</feature>
<dbReference type="AlphaFoldDB" id="A0A2S8SC46"/>
<proteinExistence type="predicted"/>
<gene>
    <name evidence="3" type="ORF">LX70_00161</name>
</gene>
<dbReference type="Gene3D" id="1.10.10.10">
    <property type="entry name" value="Winged helix-like DNA-binding domain superfamily/Winged helix DNA-binding domain"/>
    <property type="match status" value="1"/>
</dbReference>
<evidence type="ECO:0000256" key="1">
    <source>
        <dbReference type="SAM" id="Phobius"/>
    </source>
</evidence>
<keyword evidence="1" id="KW-0472">Membrane</keyword>
<feature type="domain" description="HTH luxR-type" evidence="2">
    <location>
        <begin position="96"/>
        <end position="161"/>
    </location>
</feature>
<dbReference type="GO" id="GO:0003677">
    <property type="term" value="F:DNA binding"/>
    <property type="evidence" value="ECO:0007669"/>
    <property type="project" value="InterPro"/>
</dbReference>
<dbReference type="RefSeq" id="WP_105512641.1">
    <property type="nucleotide sequence ID" value="NZ_PVEP01000001.1"/>
</dbReference>
<dbReference type="CDD" id="cd06170">
    <property type="entry name" value="LuxR_C_like"/>
    <property type="match status" value="1"/>
</dbReference>